<feature type="compositionally biased region" description="Polar residues" evidence="6">
    <location>
        <begin position="329"/>
        <end position="367"/>
    </location>
</feature>
<evidence type="ECO:0000313" key="11">
    <source>
        <dbReference type="Proteomes" id="UP000044602"/>
    </source>
</evidence>
<evidence type="ECO:0000256" key="7">
    <source>
        <dbReference type="SAM" id="Phobius"/>
    </source>
</evidence>
<comment type="similarity">
    <text evidence="5">Belongs to the SAT4 family.</text>
</comment>
<evidence type="ECO:0000256" key="5">
    <source>
        <dbReference type="ARBA" id="ARBA00038359"/>
    </source>
</evidence>
<feature type="compositionally biased region" description="Basic and acidic residues" evidence="6">
    <location>
        <begin position="316"/>
        <end position="328"/>
    </location>
</feature>
<comment type="subcellular location">
    <subcellularLocation>
        <location evidence="1">Membrane</location>
        <topology evidence="1">Multi-pass membrane protein</topology>
    </subcellularLocation>
</comment>
<evidence type="ECO:0000313" key="10">
    <source>
        <dbReference type="EMBL" id="CRK32037.1"/>
    </source>
</evidence>
<keyword evidence="2 7" id="KW-0812">Transmembrane</keyword>
<dbReference type="EMBL" id="CVQH01021972">
    <property type="protein sequence ID" value="CRK32037.1"/>
    <property type="molecule type" value="Genomic_DNA"/>
</dbReference>
<evidence type="ECO:0000256" key="3">
    <source>
        <dbReference type="ARBA" id="ARBA00022989"/>
    </source>
</evidence>
<dbReference type="Proteomes" id="UP000044602">
    <property type="component" value="Unassembled WGS sequence"/>
</dbReference>
<reference evidence="11 12" key="1">
    <citation type="submission" date="2015-05" db="EMBL/GenBank/DDBJ databases">
        <authorList>
            <person name="Fogelqvist Johan"/>
        </authorList>
    </citation>
    <scope>NUCLEOTIDE SEQUENCE [LARGE SCALE GENOMIC DNA]</scope>
    <source>
        <strain evidence="10">VL1</strain>
        <strain evidence="9">VL2</strain>
    </source>
</reference>
<keyword evidence="4 7" id="KW-0472">Membrane</keyword>
<evidence type="ECO:0000256" key="1">
    <source>
        <dbReference type="ARBA" id="ARBA00004141"/>
    </source>
</evidence>
<feature type="domain" description="Rhodopsin" evidence="8">
    <location>
        <begin position="62"/>
        <end position="304"/>
    </location>
</feature>
<organism evidence="10 11">
    <name type="scientific">Verticillium longisporum</name>
    <name type="common">Verticillium dahliae var. longisporum</name>
    <dbReference type="NCBI Taxonomy" id="100787"/>
    <lineage>
        <taxon>Eukaryota</taxon>
        <taxon>Fungi</taxon>
        <taxon>Dikarya</taxon>
        <taxon>Ascomycota</taxon>
        <taxon>Pezizomycotina</taxon>
        <taxon>Sordariomycetes</taxon>
        <taxon>Hypocreomycetidae</taxon>
        <taxon>Glomerellales</taxon>
        <taxon>Plectosphaerellaceae</taxon>
        <taxon>Verticillium</taxon>
    </lineage>
</organism>
<feature type="transmembrane region" description="Helical" evidence="7">
    <location>
        <begin position="208"/>
        <end position="228"/>
    </location>
</feature>
<evidence type="ECO:0000313" key="12">
    <source>
        <dbReference type="Proteomes" id="UP000045706"/>
    </source>
</evidence>
<feature type="region of interest" description="Disordered" evidence="6">
    <location>
        <begin position="314"/>
        <end position="422"/>
    </location>
</feature>
<proteinExistence type="inferred from homology"/>
<name>A0A0G4MCK5_VERLO</name>
<protein>
    <recommendedName>
        <fullName evidence="8">Rhodopsin domain-containing protein</fullName>
    </recommendedName>
</protein>
<dbReference type="InterPro" id="IPR049326">
    <property type="entry name" value="Rhodopsin_dom_fungi"/>
</dbReference>
<feature type="transmembrane region" description="Helical" evidence="7">
    <location>
        <begin position="240"/>
        <end position="260"/>
    </location>
</feature>
<dbReference type="InterPro" id="IPR052337">
    <property type="entry name" value="SAT4-like"/>
</dbReference>
<dbReference type="AlphaFoldDB" id="A0A0G4MCK5"/>
<keyword evidence="3 7" id="KW-1133">Transmembrane helix</keyword>
<dbReference type="PANTHER" id="PTHR33048">
    <property type="entry name" value="PTH11-LIKE INTEGRAL MEMBRANE PROTEIN (AFU_ORTHOLOGUE AFUA_5G11245)"/>
    <property type="match status" value="1"/>
</dbReference>
<keyword evidence="11" id="KW-1185">Reference proteome</keyword>
<accession>A0A0G4MCK5</accession>
<dbReference type="Proteomes" id="UP000045706">
    <property type="component" value="Unassembled WGS sequence"/>
</dbReference>
<feature type="transmembrane region" description="Helical" evidence="7">
    <location>
        <begin position="156"/>
        <end position="178"/>
    </location>
</feature>
<evidence type="ECO:0000313" key="9">
    <source>
        <dbReference type="EMBL" id="CRJ86447.1"/>
    </source>
</evidence>
<dbReference type="GO" id="GO:0016020">
    <property type="term" value="C:membrane"/>
    <property type="evidence" value="ECO:0007669"/>
    <property type="project" value="UniProtKB-SubCell"/>
</dbReference>
<feature type="transmembrane region" description="Helical" evidence="7">
    <location>
        <begin position="129"/>
        <end position="149"/>
    </location>
</feature>
<feature type="transmembrane region" description="Helical" evidence="7">
    <location>
        <begin position="78"/>
        <end position="96"/>
    </location>
</feature>
<evidence type="ECO:0000256" key="4">
    <source>
        <dbReference type="ARBA" id="ARBA00023136"/>
    </source>
</evidence>
<dbReference type="Pfam" id="PF20684">
    <property type="entry name" value="Fung_rhodopsin"/>
    <property type="match status" value="1"/>
</dbReference>
<feature type="transmembrane region" description="Helical" evidence="7">
    <location>
        <begin position="280"/>
        <end position="303"/>
    </location>
</feature>
<evidence type="ECO:0000256" key="2">
    <source>
        <dbReference type="ARBA" id="ARBA00022692"/>
    </source>
</evidence>
<feature type="compositionally biased region" description="Basic and acidic residues" evidence="6">
    <location>
        <begin position="392"/>
        <end position="401"/>
    </location>
</feature>
<evidence type="ECO:0000259" key="8">
    <source>
        <dbReference type="Pfam" id="PF20684"/>
    </source>
</evidence>
<gene>
    <name evidence="10" type="ORF">BN1708_005665</name>
    <name evidence="9" type="ORF">BN1723_000129</name>
</gene>
<feature type="transmembrane region" description="Helical" evidence="7">
    <location>
        <begin position="46"/>
        <end position="66"/>
    </location>
</feature>
<sequence>MSSSVTSTHTRRSQPILLGVIRRHSTPTLPTMEDYSNIKSRGVQMFYIQLVFLIIAGLFVLLRVYVRAVLVKKVTLDDWLIFLAMLIYLVYGAVALDGIRNGATGKSLAELKIDDAAVSLRAWYICEVLYAPTTLAIRASVCVLLLRLASNKIHRWIIWINLAVVSVVSIAFFFLLVFQCSPVHFFWRQLYGIQGTCIDRNIVPYATIAHSVISALSDWCLGLLPIALLWNADINRRTKVIIAILLSMGMVAGIALIVRIPFVRHMDISMEFLYATIDVAIWSIMEPALGIIAACTATFRPLFKNWGFGWTSRRGPRNDNVHSPDQKGTELSSTTHTVSKHLSQLGPSGESQMELNNSGSTVSTPSSPRDIESGQIRIRSPSPTYRAYSPDGPRESGEGHPDMPAPPAARRQGASTIYAEQV</sequence>
<dbReference type="PANTHER" id="PTHR33048:SF96">
    <property type="entry name" value="INTEGRAL MEMBRANE PROTEIN"/>
    <property type="match status" value="1"/>
</dbReference>
<dbReference type="EMBL" id="CVQI01000001">
    <property type="protein sequence ID" value="CRJ86447.1"/>
    <property type="molecule type" value="Genomic_DNA"/>
</dbReference>
<evidence type="ECO:0000256" key="6">
    <source>
        <dbReference type="SAM" id="MobiDB-lite"/>
    </source>
</evidence>